<reference evidence="1" key="1">
    <citation type="submission" date="2014-11" db="EMBL/GenBank/DDBJ databases">
        <authorList>
            <person name="Amaro Gonzalez C."/>
        </authorList>
    </citation>
    <scope>NUCLEOTIDE SEQUENCE</scope>
</reference>
<sequence length="27" mass="3115">MGRISRDATINLADFRQGILLLWNLNL</sequence>
<reference evidence="1" key="2">
    <citation type="journal article" date="2015" name="Fish Shellfish Immunol.">
        <title>Early steps in the European eel (Anguilla anguilla)-Vibrio vulnificus interaction in the gills: Role of the RtxA13 toxin.</title>
        <authorList>
            <person name="Callol A."/>
            <person name="Pajuelo D."/>
            <person name="Ebbesson L."/>
            <person name="Teles M."/>
            <person name="MacKenzie S."/>
            <person name="Amaro C."/>
        </authorList>
    </citation>
    <scope>NUCLEOTIDE SEQUENCE</scope>
</reference>
<proteinExistence type="predicted"/>
<organism evidence="1">
    <name type="scientific">Anguilla anguilla</name>
    <name type="common">European freshwater eel</name>
    <name type="synonym">Muraena anguilla</name>
    <dbReference type="NCBI Taxonomy" id="7936"/>
    <lineage>
        <taxon>Eukaryota</taxon>
        <taxon>Metazoa</taxon>
        <taxon>Chordata</taxon>
        <taxon>Craniata</taxon>
        <taxon>Vertebrata</taxon>
        <taxon>Euteleostomi</taxon>
        <taxon>Actinopterygii</taxon>
        <taxon>Neopterygii</taxon>
        <taxon>Teleostei</taxon>
        <taxon>Anguilliformes</taxon>
        <taxon>Anguillidae</taxon>
        <taxon>Anguilla</taxon>
    </lineage>
</organism>
<evidence type="ECO:0000313" key="1">
    <source>
        <dbReference type="EMBL" id="JAH70027.1"/>
    </source>
</evidence>
<name>A0A0E9UW36_ANGAN</name>
<protein>
    <submittedName>
        <fullName evidence="1">Uncharacterized protein</fullName>
    </submittedName>
</protein>
<dbReference type="EMBL" id="GBXM01038550">
    <property type="protein sequence ID" value="JAH70027.1"/>
    <property type="molecule type" value="Transcribed_RNA"/>
</dbReference>
<dbReference type="AlphaFoldDB" id="A0A0E9UW36"/>
<accession>A0A0E9UW36</accession>